<name>A0A1S1V6W2_9FIRM</name>
<evidence type="ECO:0000313" key="1">
    <source>
        <dbReference type="EMBL" id="OHW62150.1"/>
    </source>
</evidence>
<evidence type="ECO:0000313" key="2">
    <source>
        <dbReference type="Proteomes" id="UP000180254"/>
    </source>
</evidence>
<keyword evidence="2" id="KW-1185">Reference proteome</keyword>
<dbReference type="EMBL" id="MKIE01000004">
    <property type="protein sequence ID" value="OHW62150.1"/>
    <property type="molecule type" value="Genomic_DNA"/>
</dbReference>
<organism evidence="1 2">
    <name type="scientific">Andreesenia angusta</name>
    <dbReference type="NCBI Taxonomy" id="39480"/>
    <lineage>
        <taxon>Bacteria</taxon>
        <taxon>Bacillati</taxon>
        <taxon>Bacillota</taxon>
        <taxon>Tissierellia</taxon>
        <taxon>Tissierellales</taxon>
        <taxon>Gottschalkiaceae</taxon>
        <taxon>Andreesenia</taxon>
    </lineage>
</organism>
<sequence length="66" mass="7657">MSGEENKEIQRAEGGKKVICVGENQILREVWKVRGADEYLICYQNDMHKVKKEVVNNTEVYTLVKD</sequence>
<dbReference type="AlphaFoldDB" id="A0A1S1V6W2"/>
<dbReference type="RefSeq" id="WP_071062740.1">
    <property type="nucleotide sequence ID" value="NZ_MKIE01000004.1"/>
</dbReference>
<comment type="caution">
    <text evidence="1">The sequence shown here is derived from an EMBL/GenBank/DDBJ whole genome shotgun (WGS) entry which is preliminary data.</text>
</comment>
<dbReference type="STRING" id="39480.EUAN_12190"/>
<proteinExistence type="predicted"/>
<reference evidence="1 2" key="1">
    <citation type="submission" date="2016-09" db="EMBL/GenBank/DDBJ databases">
        <title>Genome sequence of Eubacterium angustum.</title>
        <authorList>
            <person name="Poehlein A."/>
            <person name="Daniel R."/>
        </authorList>
    </citation>
    <scope>NUCLEOTIDE SEQUENCE [LARGE SCALE GENOMIC DNA]</scope>
    <source>
        <strain evidence="1 2">DSM 1989</strain>
    </source>
</reference>
<accession>A0A1S1V6W2</accession>
<dbReference type="Proteomes" id="UP000180254">
    <property type="component" value="Unassembled WGS sequence"/>
</dbReference>
<protein>
    <submittedName>
        <fullName evidence="1">Uncharacterized protein</fullName>
    </submittedName>
</protein>
<gene>
    <name evidence="1" type="ORF">EUAN_12190</name>
</gene>